<dbReference type="AlphaFoldDB" id="A0A7R9I7F4"/>
<sequence length="195" mass="22831">MRASNIEREVSANPQNPGRIVLKSKDLSDAKEQAKSTNNYVSSLYARTQLDKRIDHAKEAAILRLIQHKREIELMIHQEEKAKKRKQSLFLCTQLEHLRLQGQYYKMAEQCRRNLEAPIDEMKLTFEHKFNNLPLREIEFHDRTVEETKAELEELEHLLTNNGCEIDSPSSYLMMADKLRTLHTSVQELQANLCK</sequence>
<reference evidence="3" key="1">
    <citation type="submission" date="2020-11" db="EMBL/GenBank/DDBJ databases">
        <authorList>
            <person name="Tran Van P."/>
        </authorList>
    </citation>
    <scope>NUCLEOTIDE SEQUENCE</scope>
</reference>
<accession>A0A7R9I7F4</accession>
<gene>
    <name evidence="3" type="ORF">TBIB3V08_LOCUS11412</name>
</gene>
<keyword evidence="1" id="KW-0175">Coiled coil</keyword>
<proteinExistence type="predicted"/>
<feature type="region of interest" description="Disordered" evidence="2">
    <location>
        <begin position="1"/>
        <end position="20"/>
    </location>
</feature>
<evidence type="ECO:0000256" key="1">
    <source>
        <dbReference type="SAM" id="Coils"/>
    </source>
</evidence>
<name>A0A7R9I7F4_9NEOP</name>
<feature type="coiled-coil region" evidence="1">
    <location>
        <begin position="138"/>
        <end position="165"/>
    </location>
</feature>
<feature type="compositionally biased region" description="Basic and acidic residues" evidence="2">
    <location>
        <begin position="1"/>
        <end position="10"/>
    </location>
</feature>
<evidence type="ECO:0000256" key="2">
    <source>
        <dbReference type="SAM" id="MobiDB-lite"/>
    </source>
</evidence>
<protein>
    <submittedName>
        <fullName evidence="3">Uncharacterized protein</fullName>
    </submittedName>
</protein>
<dbReference type="EMBL" id="OD571177">
    <property type="protein sequence ID" value="CAD7449133.1"/>
    <property type="molecule type" value="Genomic_DNA"/>
</dbReference>
<evidence type="ECO:0000313" key="3">
    <source>
        <dbReference type="EMBL" id="CAD7449133.1"/>
    </source>
</evidence>
<organism evidence="3">
    <name type="scientific">Timema bartmani</name>
    <dbReference type="NCBI Taxonomy" id="61472"/>
    <lineage>
        <taxon>Eukaryota</taxon>
        <taxon>Metazoa</taxon>
        <taxon>Ecdysozoa</taxon>
        <taxon>Arthropoda</taxon>
        <taxon>Hexapoda</taxon>
        <taxon>Insecta</taxon>
        <taxon>Pterygota</taxon>
        <taxon>Neoptera</taxon>
        <taxon>Polyneoptera</taxon>
        <taxon>Phasmatodea</taxon>
        <taxon>Timematodea</taxon>
        <taxon>Timematoidea</taxon>
        <taxon>Timematidae</taxon>
        <taxon>Timema</taxon>
    </lineage>
</organism>